<gene>
    <name evidence="2" type="ORF">PIB30_095257</name>
</gene>
<sequence>MEWLGSGTETTTAETSSPFKPDSDDGTDNVDGTMRCGRAQTRCCDGMVSEGVGGLWSPVEWRSFKAKNAKCQNAKLPLKSVLID</sequence>
<dbReference type="EMBL" id="JASCZI010183408">
    <property type="protein sequence ID" value="MED6189356.1"/>
    <property type="molecule type" value="Genomic_DNA"/>
</dbReference>
<evidence type="ECO:0000313" key="3">
    <source>
        <dbReference type="Proteomes" id="UP001341840"/>
    </source>
</evidence>
<name>A0ABU6WWR9_9FABA</name>
<proteinExistence type="predicted"/>
<evidence type="ECO:0000256" key="1">
    <source>
        <dbReference type="SAM" id="MobiDB-lite"/>
    </source>
</evidence>
<evidence type="ECO:0000313" key="2">
    <source>
        <dbReference type="EMBL" id="MED6189356.1"/>
    </source>
</evidence>
<keyword evidence="3" id="KW-1185">Reference proteome</keyword>
<organism evidence="2 3">
    <name type="scientific">Stylosanthes scabra</name>
    <dbReference type="NCBI Taxonomy" id="79078"/>
    <lineage>
        <taxon>Eukaryota</taxon>
        <taxon>Viridiplantae</taxon>
        <taxon>Streptophyta</taxon>
        <taxon>Embryophyta</taxon>
        <taxon>Tracheophyta</taxon>
        <taxon>Spermatophyta</taxon>
        <taxon>Magnoliopsida</taxon>
        <taxon>eudicotyledons</taxon>
        <taxon>Gunneridae</taxon>
        <taxon>Pentapetalae</taxon>
        <taxon>rosids</taxon>
        <taxon>fabids</taxon>
        <taxon>Fabales</taxon>
        <taxon>Fabaceae</taxon>
        <taxon>Papilionoideae</taxon>
        <taxon>50 kb inversion clade</taxon>
        <taxon>dalbergioids sensu lato</taxon>
        <taxon>Dalbergieae</taxon>
        <taxon>Pterocarpus clade</taxon>
        <taxon>Stylosanthes</taxon>
    </lineage>
</organism>
<feature type="region of interest" description="Disordered" evidence="1">
    <location>
        <begin position="1"/>
        <end position="31"/>
    </location>
</feature>
<dbReference type="Proteomes" id="UP001341840">
    <property type="component" value="Unassembled WGS sequence"/>
</dbReference>
<feature type="compositionally biased region" description="Low complexity" evidence="1">
    <location>
        <begin position="1"/>
        <end position="17"/>
    </location>
</feature>
<comment type="caution">
    <text evidence="2">The sequence shown here is derived from an EMBL/GenBank/DDBJ whole genome shotgun (WGS) entry which is preliminary data.</text>
</comment>
<reference evidence="2 3" key="1">
    <citation type="journal article" date="2023" name="Plants (Basel)">
        <title>Bridging the Gap: Combining Genomics and Transcriptomics Approaches to Understand Stylosanthes scabra, an Orphan Legume from the Brazilian Caatinga.</title>
        <authorList>
            <person name="Ferreira-Neto J.R.C."/>
            <person name="da Silva M.D."/>
            <person name="Binneck E."/>
            <person name="de Melo N.F."/>
            <person name="da Silva R.H."/>
            <person name="de Melo A.L.T.M."/>
            <person name="Pandolfi V."/>
            <person name="Bustamante F.O."/>
            <person name="Brasileiro-Vidal A.C."/>
            <person name="Benko-Iseppon A.M."/>
        </authorList>
    </citation>
    <scope>NUCLEOTIDE SEQUENCE [LARGE SCALE GENOMIC DNA]</scope>
    <source>
        <tissue evidence="2">Leaves</tissue>
    </source>
</reference>
<protein>
    <submittedName>
        <fullName evidence="2">Uncharacterized protein</fullName>
    </submittedName>
</protein>
<accession>A0ABU6WWR9</accession>